<keyword evidence="17" id="KW-1185">Reference proteome</keyword>
<comment type="similarity">
    <text evidence="3">Belongs to the CpsC/CapA family.</text>
</comment>
<dbReference type="EMBL" id="CP037940">
    <property type="protein sequence ID" value="QBO36822.1"/>
    <property type="molecule type" value="Genomic_DNA"/>
</dbReference>
<keyword evidence="6 13" id="KW-0812">Transmembrane</keyword>
<dbReference type="AlphaFoldDB" id="A0A4P6YVI5"/>
<feature type="region of interest" description="Disordered" evidence="12">
    <location>
        <begin position="266"/>
        <end position="285"/>
    </location>
</feature>
<dbReference type="Proteomes" id="UP000292886">
    <property type="component" value="Chromosome"/>
</dbReference>
<evidence type="ECO:0000256" key="10">
    <source>
        <dbReference type="ARBA" id="ARBA00023169"/>
    </source>
</evidence>
<dbReference type="RefSeq" id="WP_133363899.1">
    <property type="nucleotide sequence ID" value="NZ_CP037940.1"/>
</dbReference>
<dbReference type="InterPro" id="IPR050445">
    <property type="entry name" value="Bact_polysacc_biosynth/exp"/>
</dbReference>
<gene>
    <name evidence="16" type="ORF">EQG49_10395</name>
</gene>
<dbReference type="Pfam" id="PF02706">
    <property type="entry name" value="Wzz"/>
    <property type="match status" value="1"/>
</dbReference>
<dbReference type="GO" id="GO:0000271">
    <property type="term" value="P:polysaccharide biosynthetic process"/>
    <property type="evidence" value="ECO:0007669"/>
    <property type="project" value="UniProtKB-KW"/>
</dbReference>
<organism evidence="16 17">
    <name type="scientific">Periweissella cryptocerci</name>
    <dbReference type="NCBI Taxonomy" id="2506420"/>
    <lineage>
        <taxon>Bacteria</taxon>
        <taxon>Bacillati</taxon>
        <taxon>Bacillota</taxon>
        <taxon>Bacilli</taxon>
        <taxon>Lactobacillales</taxon>
        <taxon>Lactobacillaceae</taxon>
        <taxon>Periweissella</taxon>
    </lineage>
</organism>
<evidence type="ECO:0000256" key="9">
    <source>
        <dbReference type="ARBA" id="ARBA00023136"/>
    </source>
</evidence>
<dbReference type="GO" id="GO:0005886">
    <property type="term" value="C:plasma membrane"/>
    <property type="evidence" value="ECO:0007669"/>
    <property type="project" value="UniProtKB-SubCell"/>
</dbReference>
<evidence type="ECO:0000256" key="12">
    <source>
        <dbReference type="SAM" id="MobiDB-lite"/>
    </source>
</evidence>
<keyword evidence="10" id="KW-0270">Exopolysaccharide synthesis</keyword>
<evidence type="ECO:0000256" key="13">
    <source>
        <dbReference type="SAM" id="Phobius"/>
    </source>
</evidence>
<dbReference type="InterPro" id="IPR032807">
    <property type="entry name" value="GNVR"/>
</dbReference>
<dbReference type="GO" id="GO:0004713">
    <property type="term" value="F:protein tyrosine kinase activity"/>
    <property type="evidence" value="ECO:0007669"/>
    <property type="project" value="TreeGrafter"/>
</dbReference>
<comment type="pathway">
    <text evidence="2">Capsule biogenesis; capsule polysaccharide biosynthesis.</text>
</comment>
<reference evidence="17" key="1">
    <citation type="submission" date="2019-03" db="EMBL/GenBank/DDBJ databases">
        <title>Weissella sp. 26KH-42 Genome sequencing.</title>
        <authorList>
            <person name="Heo J."/>
            <person name="Kim S.-J."/>
            <person name="Kim J.-S."/>
            <person name="Hong S.-B."/>
            <person name="Kwon S.-W."/>
        </authorList>
    </citation>
    <scope>NUCLEOTIDE SEQUENCE [LARGE SCALE GENOMIC DNA]</scope>
    <source>
        <strain evidence="17">26KH-42</strain>
    </source>
</reference>
<evidence type="ECO:0000256" key="1">
    <source>
        <dbReference type="ARBA" id="ARBA00004651"/>
    </source>
</evidence>
<evidence type="ECO:0000259" key="14">
    <source>
        <dbReference type="Pfam" id="PF02706"/>
    </source>
</evidence>
<keyword evidence="9 13" id="KW-0472">Membrane</keyword>
<feature type="domain" description="Tyrosine-protein kinase G-rich" evidence="15">
    <location>
        <begin position="182"/>
        <end position="234"/>
    </location>
</feature>
<evidence type="ECO:0000313" key="16">
    <source>
        <dbReference type="EMBL" id="QBO36822.1"/>
    </source>
</evidence>
<keyword evidence="5" id="KW-1003">Cell membrane</keyword>
<feature type="transmembrane region" description="Helical" evidence="13">
    <location>
        <begin position="213"/>
        <end position="232"/>
    </location>
</feature>
<evidence type="ECO:0000256" key="3">
    <source>
        <dbReference type="ARBA" id="ARBA00006683"/>
    </source>
</evidence>
<dbReference type="PANTHER" id="PTHR32309">
    <property type="entry name" value="TYROSINE-PROTEIN KINASE"/>
    <property type="match status" value="1"/>
</dbReference>
<evidence type="ECO:0000256" key="4">
    <source>
        <dbReference type="ARBA" id="ARBA00020739"/>
    </source>
</evidence>
<dbReference type="OrthoDB" id="2360475at2"/>
<dbReference type="InterPro" id="IPR003856">
    <property type="entry name" value="LPS_length_determ_N"/>
</dbReference>
<evidence type="ECO:0000256" key="2">
    <source>
        <dbReference type="ARBA" id="ARBA00005132"/>
    </source>
</evidence>
<name>A0A4P6YVI5_9LACO</name>
<accession>A0A4P6YVI5</accession>
<comment type="subcellular location">
    <subcellularLocation>
        <location evidence="1">Cell membrane</location>
        <topology evidence="1">Multi-pass membrane protein</topology>
    </subcellularLocation>
</comment>
<evidence type="ECO:0000313" key="17">
    <source>
        <dbReference type="Proteomes" id="UP000292886"/>
    </source>
</evidence>
<evidence type="ECO:0000256" key="8">
    <source>
        <dbReference type="ARBA" id="ARBA00022989"/>
    </source>
</evidence>
<evidence type="ECO:0000256" key="6">
    <source>
        <dbReference type="ARBA" id="ARBA00022692"/>
    </source>
</evidence>
<evidence type="ECO:0000256" key="11">
    <source>
        <dbReference type="ARBA" id="ARBA00045736"/>
    </source>
</evidence>
<feature type="domain" description="Polysaccharide chain length determinant N-terminal" evidence="14">
    <location>
        <begin position="5"/>
        <end position="90"/>
    </location>
</feature>
<evidence type="ECO:0000256" key="7">
    <source>
        <dbReference type="ARBA" id="ARBA00022903"/>
    </source>
</evidence>
<protein>
    <recommendedName>
        <fullName evidence="4">Capsular polysaccharide biosynthesis protein CpsC</fullName>
    </recommendedName>
</protein>
<feature type="transmembrane region" description="Helical" evidence="13">
    <location>
        <begin position="18"/>
        <end position="40"/>
    </location>
</feature>
<sequence>MDNVLELSQIWAIIRKHLALIISLGILLAVVAFGVAQFGLTPKYAAQAQLLVNRKAEANNQGATTMDQQADVNMINTYKDIITSPVILTDAQQAISNPDGKMIKPAVKAKYKTVKGKKVLVQPGTPAVTEPTAKPYDVSVGEMQSDITITNQQNSQVFAINVTTTDPDKAVAIANGVAKIFKEKISQIMSINNVTIVSEATPNPNRVSPNVKLIAAAGVVLGLFIGLAIAFLRELTDKTVKDLSFLTDELGMTNLGVVNYVNEMKTDPRPSKQVAEDDTTSEKRI</sequence>
<proteinExistence type="inferred from homology"/>
<keyword evidence="7" id="KW-0972">Capsule biogenesis/degradation</keyword>
<dbReference type="PANTHER" id="PTHR32309:SF13">
    <property type="entry name" value="FERRIC ENTEROBACTIN TRANSPORT PROTEIN FEPE"/>
    <property type="match status" value="1"/>
</dbReference>
<keyword evidence="8 13" id="KW-1133">Transmembrane helix</keyword>
<evidence type="ECO:0000259" key="15">
    <source>
        <dbReference type="Pfam" id="PF13807"/>
    </source>
</evidence>
<dbReference type="Pfam" id="PF13807">
    <property type="entry name" value="GNVR"/>
    <property type="match status" value="1"/>
</dbReference>
<evidence type="ECO:0000256" key="5">
    <source>
        <dbReference type="ARBA" id="ARBA00022475"/>
    </source>
</evidence>
<dbReference type="KEGG" id="wei:EQG49_10395"/>
<comment type="function">
    <text evidence="11">Required for CpsD phosphorylation. Involved in the regulation of capsular polysaccharide biosynthesis. May be part of a complex that directs the coordinated polymerization and export to the cell surface of the capsular polysaccharide.</text>
</comment>